<keyword evidence="2 4" id="KW-0442">Lipid degradation</keyword>
<keyword evidence="7" id="KW-1185">Reference proteome</keyword>
<dbReference type="Proteomes" id="UP000199227">
    <property type="component" value="Unassembled WGS sequence"/>
</dbReference>
<dbReference type="AlphaFoldDB" id="A0A1I5RVN5"/>
<dbReference type="PANTHER" id="PTHR14226">
    <property type="entry name" value="NEUROPATHY TARGET ESTERASE/SWISS CHEESE D.MELANOGASTER"/>
    <property type="match status" value="1"/>
</dbReference>
<dbReference type="PROSITE" id="PS51635">
    <property type="entry name" value="PNPLA"/>
    <property type="match status" value="1"/>
</dbReference>
<dbReference type="PANTHER" id="PTHR14226:SF78">
    <property type="entry name" value="SLR0060 PROTEIN"/>
    <property type="match status" value="1"/>
</dbReference>
<gene>
    <name evidence="6" type="ORF">SAMN05216234_1295</name>
</gene>
<dbReference type="OrthoDB" id="5290098at2"/>
<evidence type="ECO:0000256" key="3">
    <source>
        <dbReference type="ARBA" id="ARBA00023098"/>
    </source>
</evidence>
<evidence type="ECO:0000256" key="1">
    <source>
        <dbReference type="ARBA" id="ARBA00022801"/>
    </source>
</evidence>
<feature type="active site" description="Nucleophile" evidence="4">
    <location>
        <position position="38"/>
    </location>
</feature>
<protein>
    <submittedName>
        <fullName evidence="6">NTE family protein</fullName>
    </submittedName>
</protein>
<dbReference type="GO" id="GO:0016787">
    <property type="term" value="F:hydrolase activity"/>
    <property type="evidence" value="ECO:0007669"/>
    <property type="project" value="UniProtKB-UniRule"/>
</dbReference>
<dbReference type="GO" id="GO:0016042">
    <property type="term" value="P:lipid catabolic process"/>
    <property type="evidence" value="ECO:0007669"/>
    <property type="project" value="UniProtKB-UniRule"/>
</dbReference>
<accession>A0A1I5RVN5</accession>
<feature type="short sequence motif" description="DGA/G" evidence="4">
    <location>
        <begin position="149"/>
        <end position="151"/>
    </location>
</feature>
<evidence type="ECO:0000256" key="4">
    <source>
        <dbReference type="PROSITE-ProRule" id="PRU01161"/>
    </source>
</evidence>
<dbReference type="STRING" id="223786.SAMN05216234_1295"/>
<feature type="short sequence motif" description="GXSXG" evidence="4">
    <location>
        <begin position="36"/>
        <end position="40"/>
    </location>
</feature>
<comment type="caution">
    <text evidence="4">Lacks conserved residue(s) required for the propagation of feature annotation.</text>
</comment>
<proteinExistence type="predicted"/>
<keyword evidence="1 4" id="KW-0378">Hydrolase</keyword>
<dbReference type="InterPro" id="IPR016035">
    <property type="entry name" value="Acyl_Trfase/lysoPLipase"/>
</dbReference>
<sequence>MKIALALSGGGVRAVAHLGIIKVLIDNGFKIEAISGSSAGALIGALLCDGKSPEEILKIVKTIKIWDLMKGIRRGGLFGLNGVREILYNNLTIKNIEDSKSKLFIACTDLLSGKIYYFENGPVVELSIASSSLVPIISPVKHDGMLLADGGFIDNLPVIPLKKTGLPIIGINVNPVVKKNPTNLLKTTLRALILMMNSNIETSKKDCDFFIEPSSCDKFNIFDLKHADEAYEIGVSEATRLLPKLKSKLQFF</sequence>
<evidence type="ECO:0000259" key="5">
    <source>
        <dbReference type="PROSITE" id="PS51635"/>
    </source>
</evidence>
<evidence type="ECO:0000313" key="7">
    <source>
        <dbReference type="Proteomes" id="UP000199227"/>
    </source>
</evidence>
<feature type="domain" description="PNPLA" evidence="5">
    <location>
        <begin position="5"/>
        <end position="162"/>
    </location>
</feature>
<organism evidence="6 7">
    <name type="scientific">Hydrogenimonas thermophila</name>
    <dbReference type="NCBI Taxonomy" id="223786"/>
    <lineage>
        <taxon>Bacteria</taxon>
        <taxon>Pseudomonadati</taxon>
        <taxon>Campylobacterota</taxon>
        <taxon>Epsilonproteobacteria</taxon>
        <taxon>Campylobacterales</taxon>
        <taxon>Hydrogenimonadaceae</taxon>
        <taxon>Hydrogenimonas</taxon>
    </lineage>
</organism>
<dbReference type="Pfam" id="PF01734">
    <property type="entry name" value="Patatin"/>
    <property type="match status" value="1"/>
</dbReference>
<keyword evidence="3 4" id="KW-0443">Lipid metabolism</keyword>
<dbReference type="RefSeq" id="WP_092913135.1">
    <property type="nucleotide sequence ID" value="NZ_FOXB01000029.1"/>
</dbReference>
<dbReference type="EMBL" id="FOXB01000029">
    <property type="protein sequence ID" value="SFP62565.1"/>
    <property type="molecule type" value="Genomic_DNA"/>
</dbReference>
<feature type="active site" description="Proton acceptor" evidence="4">
    <location>
        <position position="149"/>
    </location>
</feature>
<evidence type="ECO:0000313" key="6">
    <source>
        <dbReference type="EMBL" id="SFP62565.1"/>
    </source>
</evidence>
<dbReference type="InterPro" id="IPR050301">
    <property type="entry name" value="NTE"/>
</dbReference>
<dbReference type="Gene3D" id="3.40.1090.10">
    <property type="entry name" value="Cytosolic phospholipase A2 catalytic domain"/>
    <property type="match status" value="2"/>
</dbReference>
<dbReference type="InterPro" id="IPR002641">
    <property type="entry name" value="PNPLA_dom"/>
</dbReference>
<dbReference type="SUPFAM" id="SSF52151">
    <property type="entry name" value="FabD/lysophospholipase-like"/>
    <property type="match status" value="1"/>
</dbReference>
<evidence type="ECO:0000256" key="2">
    <source>
        <dbReference type="ARBA" id="ARBA00022963"/>
    </source>
</evidence>
<reference evidence="6 7" key="1">
    <citation type="submission" date="2016-10" db="EMBL/GenBank/DDBJ databases">
        <authorList>
            <person name="de Groot N.N."/>
        </authorList>
    </citation>
    <scope>NUCLEOTIDE SEQUENCE [LARGE SCALE GENOMIC DNA]</scope>
    <source>
        <strain evidence="6 7">EP1-55-1</strain>
    </source>
</reference>
<name>A0A1I5RVN5_9BACT</name>